<keyword evidence="10" id="KW-1185">Reference proteome</keyword>
<keyword evidence="3 7" id="KW-0812">Transmembrane</keyword>
<feature type="transmembrane region" description="Helical" evidence="7">
    <location>
        <begin position="217"/>
        <end position="235"/>
    </location>
</feature>
<sequence length="316" mass="35527">MASLAIALRLPLLLFRKPSKARKTASKPSSEDDTPQRLLTYNELPDWYRLEASPFITSHYRPPSHSVAKSIQSLAQLHNETANIYTHLIPALILAFSLPLLQLNISDAYADAPWIDRFMLTLTPIAALFTFSASANFHTLCNHSDAVSLSCLLLDFTGILTLILASFVSGIHVAFYNHPFEQKLYWTIITTLTATSALLVLHPSLQGMQYRPHRTTAFVLTVLSGLGPTFHGMYVHGVSRGWHECGVKWWAAEGCWYALGVVFFVSRWPERWAWRHEKTRGMFDVWGGSHGVFHVCVVVGAACHCWGVWEAWTFAV</sequence>
<accession>A0A9P6GI69</accession>
<evidence type="ECO:0000256" key="2">
    <source>
        <dbReference type="ARBA" id="ARBA00007018"/>
    </source>
</evidence>
<keyword evidence="8" id="KW-0732">Signal</keyword>
<feature type="binding site" evidence="6">
    <location>
        <position position="290"/>
    </location>
    <ligand>
        <name>Zn(2+)</name>
        <dbReference type="ChEBI" id="CHEBI:29105"/>
    </ligand>
</feature>
<dbReference type="AlphaFoldDB" id="A0A9P6GI69"/>
<evidence type="ECO:0000256" key="4">
    <source>
        <dbReference type="ARBA" id="ARBA00022989"/>
    </source>
</evidence>
<dbReference type="Pfam" id="PF03006">
    <property type="entry name" value="HlyIII"/>
    <property type="match status" value="1"/>
</dbReference>
<feature type="transmembrane region" description="Helical" evidence="7">
    <location>
        <begin position="184"/>
        <end position="205"/>
    </location>
</feature>
<feature type="binding site" evidence="6">
    <location>
        <position position="138"/>
    </location>
    <ligand>
        <name>Zn(2+)</name>
        <dbReference type="ChEBI" id="CHEBI:29105"/>
    </ligand>
</feature>
<dbReference type="GO" id="GO:0038023">
    <property type="term" value="F:signaling receptor activity"/>
    <property type="evidence" value="ECO:0007669"/>
    <property type="project" value="TreeGrafter"/>
</dbReference>
<dbReference type="Proteomes" id="UP000756921">
    <property type="component" value="Unassembled WGS sequence"/>
</dbReference>
<dbReference type="GO" id="GO:0016020">
    <property type="term" value="C:membrane"/>
    <property type="evidence" value="ECO:0007669"/>
    <property type="project" value="UniProtKB-SubCell"/>
</dbReference>
<comment type="subcellular location">
    <subcellularLocation>
        <location evidence="1">Membrane</location>
        <topology evidence="1">Multi-pass membrane protein</topology>
    </subcellularLocation>
</comment>
<feature type="chain" id="PRO_5040350855" evidence="8">
    <location>
        <begin position="22"/>
        <end position="316"/>
    </location>
</feature>
<gene>
    <name evidence="9" type="ORF">PMIN01_06973</name>
</gene>
<keyword evidence="5 7" id="KW-0472">Membrane</keyword>
<dbReference type="EMBL" id="WJXW01000006">
    <property type="protein sequence ID" value="KAF9735568.1"/>
    <property type="molecule type" value="Genomic_DNA"/>
</dbReference>
<evidence type="ECO:0000256" key="5">
    <source>
        <dbReference type="ARBA" id="ARBA00023136"/>
    </source>
</evidence>
<protein>
    <submittedName>
        <fullName evidence="9">Hemolysin-iii channel protein</fullName>
    </submittedName>
</protein>
<dbReference type="OrthoDB" id="529367at2759"/>
<dbReference type="GO" id="GO:0006882">
    <property type="term" value="P:intracellular zinc ion homeostasis"/>
    <property type="evidence" value="ECO:0007669"/>
    <property type="project" value="TreeGrafter"/>
</dbReference>
<feature type="transmembrane region" description="Helical" evidence="7">
    <location>
        <begin position="149"/>
        <end position="172"/>
    </location>
</feature>
<dbReference type="InterPro" id="IPR004254">
    <property type="entry name" value="AdipoR/HlyIII-related"/>
</dbReference>
<comment type="caution">
    <text evidence="9">The sequence shown here is derived from an EMBL/GenBank/DDBJ whole genome shotgun (WGS) entry which is preliminary data.</text>
</comment>
<evidence type="ECO:0000256" key="7">
    <source>
        <dbReference type="SAM" id="Phobius"/>
    </source>
</evidence>
<evidence type="ECO:0000256" key="8">
    <source>
        <dbReference type="SAM" id="SignalP"/>
    </source>
</evidence>
<feature type="binding site" evidence="6">
    <location>
        <position position="294"/>
    </location>
    <ligand>
        <name>Zn(2+)</name>
        <dbReference type="ChEBI" id="CHEBI:29105"/>
    </ligand>
</feature>
<evidence type="ECO:0000256" key="1">
    <source>
        <dbReference type="ARBA" id="ARBA00004141"/>
    </source>
</evidence>
<feature type="transmembrane region" description="Helical" evidence="7">
    <location>
        <begin position="247"/>
        <end position="265"/>
    </location>
</feature>
<keyword evidence="4 7" id="KW-1133">Transmembrane helix</keyword>
<reference evidence="9" key="1">
    <citation type="journal article" date="2020" name="Mol. Plant Microbe Interact.">
        <title>Genome Sequence of the Biocontrol Agent Coniothyrium minitans strain Conio (IMI 134523).</title>
        <authorList>
            <person name="Patel D."/>
            <person name="Shittu T.A."/>
            <person name="Baroncelli R."/>
            <person name="Muthumeenakshi S."/>
            <person name="Osborne T.H."/>
            <person name="Janganan T.K."/>
            <person name="Sreenivasaprasad S."/>
        </authorList>
    </citation>
    <scope>NUCLEOTIDE SEQUENCE</scope>
    <source>
        <strain evidence="9">Conio</strain>
    </source>
</reference>
<comment type="similarity">
    <text evidence="2">Belongs to the ADIPOR family.</text>
</comment>
<evidence type="ECO:0000313" key="9">
    <source>
        <dbReference type="EMBL" id="KAF9735568.1"/>
    </source>
</evidence>
<feature type="transmembrane region" description="Helical" evidence="7">
    <location>
        <begin position="285"/>
        <end position="309"/>
    </location>
</feature>
<feature type="transmembrane region" description="Helical" evidence="7">
    <location>
        <begin position="118"/>
        <end position="137"/>
    </location>
</feature>
<keyword evidence="6" id="KW-0862">Zinc</keyword>
<dbReference type="GO" id="GO:0046872">
    <property type="term" value="F:metal ion binding"/>
    <property type="evidence" value="ECO:0007669"/>
    <property type="project" value="UniProtKB-KW"/>
</dbReference>
<keyword evidence="6" id="KW-0479">Metal-binding</keyword>
<evidence type="ECO:0000313" key="10">
    <source>
        <dbReference type="Proteomes" id="UP000756921"/>
    </source>
</evidence>
<evidence type="ECO:0000256" key="3">
    <source>
        <dbReference type="ARBA" id="ARBA00022692"/>
    </source>
</evidence>
<name>A0A9P6GI69_9PLEO</name>
<organism evidence="9 10">
    <name type="scientific">Paraphaeosphaeria minitans</name>
    <dbReference type="NCBI Taxonomy" id="565426"/>
    <lineage>
        <taxon>Eukaryota</taxon>
        <taxon>Fungi</taxon>
        <taxon>Dikarya</taxon>
        <taxon>Ascomycota</taxon>
        <taxon>Pezizomycotina</taxon>
        <taxon>Dothideomycetes</taxon>
        <taxon>Pleosporomycetidae</taxon>
        <taxon>Pleosporales</taxon>
        <taxon>Massarineae</taxon>
        <taxon>Didymosphaeriaceae</taxon>
        <taxon>Paraphaeosphaeria</taxon>
    </lineage>
</organism>
<proteinExistence type="inferred from homology"/>
<dbReference type="PANTHER" id="PTHR20855:SF52">
    <property type="entry name" value="ADIPONECTIN RECEPTOR PROTEIN"/>
    <property type="match status" value="1"/>
</dbReference>
<feature type="signal peptide" evidence="8">
    <location>
        <begin position="1"/>
        <end position="21"/>
    </location>
</feature>
<dbReference type="PANTHER" id="PTHR20855">
    <property type="entry name" value="ADIPOR/PROGESTIN RECEPTOR-RELATED"/>
    <property type="match status" value="1"/>
</dbReference>
<evidence type="ECO:0000256" key="6">
    <source>
        <dbReference type="PIRSR" id="PIRSR604254-1"/>
    </source>
</evidence>